<feature type="transmembrane region" description="Helical" evidence="6">
    <location>
        <begin position="232"/>
        <end position="252"/>
    </location>
</feature>
<keyword evidence="8" id="KW-1185">Reference proteome</keyword>
<dbReference type="RefSeq" id="WP_344048889.1">
    <property type="nucleotide sequence ID" value="NZ_BAAAPB010000008.1"/>
</dbReference>
<dbReference type="PANTHER" id="PTHR45649:SF26">
    <property type="entry name" value="OS04G0435100 PROTEIN"/>
    <property type="match status" value="1"/>
</dbReference>
<feature type="transmembrane region" description="Helical" evidence="6">
    <location>
        <begin position="273"/>
        <end position="295"/>
    </location>
</feature>
<dbReference type="PIRSF" id="PIRSF006060">
    <property type="entry name" value="AA_transporter"/>
    <property type="match status" value="1"/>
</dbReference>
<evidence type="ECO:0000256" key="2">
    <source>
        <dbReference type="ARBA" id="ARBA00022448"/>
    </source>
</evidence>
<feature type="transmembrane region" description="Helical" evidence="6">
    <location>
        <begin position="408"/>
        <end position="434"/>
    </location>
</feature>
<evidence type="ECO:0000313" key="8">
    <source>
        <dbReference type="Proteomes" id="UP001500571"/>
    </source>
</evidence>
<dbReference type="Gene3D" id="1.20.1740.10">
    <property type="entry name" value="Amino acid/polyamine transporter I"/>
    <property type="match status" value="1"/>
</dbReference>
<evidence type="ECO:0000256" key="4">
    <source>
        <dbReference type="ARBA" id="ARBA00022989"/>
    </source>
</evidence>
<feature type="transmembrane region" description="Helical" evidence="6">
    <location>
        <begin position="375"/>
        <end position="396"/>
    </location>
</feature>
<evidence type="ECO:0000256" key="3">
    <source>
        <dbReference type="ARBA" id="ARBA00022692"/>
    </source>
</evidence>
<feature type="transmembrane region" description="Helical" evidence="6">
    <location>
        <begin position="186"/>
        <end position="203"/>
    </location>
</feature>
<name>A0ABN2S1I2_9ACTN</name>
<feature type="transmembrane region" description="Helical" evidence="6">
    <location>
        <begin position="112"/>
        <end position="136"/>
    </location>
</feature>
<feature type="transmembrane region" description="Helical" evidence="6">
    <location>
        <begin position="68"/>
        <end position="91"/>
    </location>
</feature>
<evidence type="ECO:0000256" key="5">
    <source>
        <dbReference type="ARBA" id="ARBA00023136"/>
    </source>
</evidence>
<accession>A0ABN2S1I2</accession>
<keyword evidence="2" id="KW-0813">Transport</keyword>
<feature type="transmembrane region" description="Helical" evidence="6">
    <location>
        <begin position="493"/>
        <end position="511"/>
    </location>
</feature>
<feature type="transmembrane region" description="Helical" evidence="6">
    <location>
        <begin position="34"/>
        <end position="56"/>
    </location>
</feature>
<dbReference type="EMBL" id="BAAAPB010000008">
    <property type="protein sequence ID" value="GAA1978741.1"/>
    <property type="molecule type" value="Genomic_DNA"/>
</dbReference>
<gene>
    <name evidence="7" type="ORF">GCM10009798_44970</name>
</gene>
<keyword evidence="3 6" id="KW-0812">Transmembrane</keyword>
<dbReference type="Proteomes" id="UP001500571">
    <property type="component" value="Unassembled WGS sequence"/>
</dbReference>
<keyword evidence="5 6" id="KW-0472">Membrane</keyword>
<keyword evidence="4 6" id="KW-1133">Transmembrane helix</keyword>
<feature type="transmembrane region" description="Helical" evidence="6">
    <location>
        <begin position="455"/>
        <end position="473"/>
    </location>
</feature>
<feature type="transmembrane region" description="Helical" evidence="6">
    <location>
        <begin position="325"/>
        <end position="348"/>
    </location>
</feature>
<evidence type="ECO:0000256" key="6">
    <source>
        <dbReference type="SAM" id="Phobius"/>
    </source>
</evidence>
<evidence type="ECO:0000313" key="7">
    <source>
        <dbReference type="EMBL" id="GAA1978741.1"/>
    </source>
</evidence>
<organism evidence="7 8">
    <name type="scientific">Nocardioides panacihumi</name>
    <dbReference type="NCBI Taxonomy" id="400774"/>
    <lineage>
        <taxon>Bacteria</taxon>
        <taxon>Bacillati</taxon>
        <taxon>Actinomycetota</taxon>
        <taxon>Actinomycetes</taxon>
        <taxon>Propionibacteriales</taxon>
        <taxon>Nocardioidaceae</taxon>
        <taxon>Nocardioides</taxon>
    </lineage>
</organism>
<feature type="transmembrane region" description="Helical" evidence="6">
    <location>
        <begin position="156"/>
        <end position="174"/>
    </location>
</feature>
<evidence type="ECO:0000256" key="1">
    <source>
        <dbReference type="ARBA" id="ARBA00004141"/>
    </source>
</evidence>
<proteinExistence type="predicted"/>
<sequence length="541" mass="58201">MPEGHEFVEEHLDDEAHLAQLGYKQELARSWSGFSNFAISFSIISILAGCLTNYTAAINNGGPSAVAWTWPILSVFILIVGFTMSELVSAFPTSGGIYWWASKLGGPRAGFYTGWLNWIGLVAVTAGVAYGCATFIDLTISTFSSSYEANYSLTRVFITFLIVLVATAVLNIFSGHLMAVMNNVSVWWHVVGATAIVLILVFVPDHHMSVNQVFTDRFNNSGFHDGGTTGGVFWFIILPLSFLLTQYTITGFDASAHLSEETAGAAMGAAKGIWQSIFYSAVGGYILLLAVTFAIPNGSDGKPDYAGVGGGGVGYLFNNAMSSNWAGIVLFISASAQFFCATSCLTSASRMTFAFSRDHALPASGFLRRLTPSRVPANAVVTVAVLAAIVTLPALIKVNIGTADAPIIVPTAFFAVTSIAVQGLYLSFAIPIFLRWRHGDSFQVGAWNNGRKYKWMNIVAVVEIIVVSVYLMLPTVPGGVPGNSNFSWKFVNYAPIVTLGALVLLTIWWSVSVKNWFKGPIHTIDEPEPPAEPPLRPEPAV</sequence>
<dbReference type="PANTHER" id="PTHR45649">
    <property type="entry name" value="AMINO-ACID PERMEASE BAT1"/>
    <property type="match status" value="1"/>
</dbReference>
<protein>
    <submittedName>
        <fullName evidence="7">Amino acid permease</fullName>
    </submittedName>
</protein>
<comment type="caution">
    <text evidence="7">The sequence shown here is derived from an EMBL/GenBank/DDBJ whole genome shotgun (WGS) entry which is preliminary data.</text>
</comment>
<reference evidence="7 8" key="1">
    <citation type="journal article" date="2019" name="Int. J. Syst. Evol. Microbiol.">
        <title>The Global Catalogue of Microorganisms (GCM) 10K type strain sequencing project: providing services to taxonomists for standard genome sequencing and annotation.</title>
        <authorList>
            <consortium name="The Broad Institute Genomics Platform"/>
            <consortium name="The Broad Institute Genome Sequencing Center for Infectious Disease"/>
            <person name="Wu L."/>
            <person name="Ma J."/>
        </authorList>
    </citation>
    <scope>NUCLEOTIDE SEQUENCE [LARGE SCALE GENOMIC DNA]</scope>
    <source>
        <strain evidence="7 8">JCM 15309</strain>
    </source>
</reference>
<comment type="subcellular location">
    <subcellularLocation>
        <location evidence="1">Membrane</location>
        <topology evidence="1">Multi-pass membrane protein</topology>
    </subcellularLocation>
</comment>
<dbReference type="Pfam" id="PF13520">
    <property type="entry name" value="AA_permease_2"/>
    <property type="match status" value="1"/>
</dbReference>
<dbReference type="InterPro" id="IPR002293">
    <property type="entry name" value="AA/rel_permease1"/>
</dbReference>